<feature type="domain" description="PurM-like N-terminal" evidence="2">
    <location>
        <begin position="25"/>
        <end position="137"/>
    </location>
</feature>
<comment type="pathway">
    <text evidence="1">Cofactor biosynthesis; thiamine diphosphate biosynthesis; thiamine diphosphate from thiamine phosphate: step 1/1.</text>
</comment>
<keyword evidence="1" id="KW-0460">Magnesium</keyword>
<keyword evidence="1 4" id="KW-0808">Transferase</keyword>
<sequence length="322" mass="36241">MDEFSFINSIKQHSYKQSSLIKGIGDDAAVIRQPTQDIVCAVDTLVEGVHFSRQTMEPWHIGYRALAANVSDLAAMGASPAFYLVSIVIPKTWSSGEINQIYVGMKQLATKFRMDLIGGDTVSGQELSVSITVIGYVERNKARYRSLAKEGDKVFVTGTLGDSQAGFHILTNPGYYTDEVYYKERHQQPLPRVDFASKTENISRIVFNDISDGIANEANEIAEASKVSLILYEKQLPIKDSYEQFPPKLQHKWKLFGGEDFELLGTVSNKDWNELQIIAKETNTPLKEIGYVDDSQSNIGQVFLHENKQTYRLQKKGYTHLK</sequence>
<dbReference type="InterPro" id="IPR036921">
    <property type="entry name" value="PurM-like_N_sf"/>
</dbReference>
<keyword evidence="1 4" id="KW-0418">Kinase</keyword>
<comment type="miscellaneous">
    <text evidence="1">Reaction mechanism of ThiL seems to utilize a direct, inline transfer of the gamma-phosphate of ATP to TMP rather than a phosphorylated enzyme intermediate.</text>
</comment>
<feature type="binding site" evidence="1">
    <location>
        <position position="211"/>
    </location>
    <ligand>
        <name>ATP</name>
        <dbReference type="ChEBI" id="CHEBI:30616"/>
    </ligand>
</feature>
<feature type="binding site" evidence="1">
    <location>
        <position position="27"/>
    </location>
    <ligand>
        <name>Mg(2+)</name>
        <dbReference type="ChEBI" id="CHEBI:18420"/>
        <label>3</label>
    </ligand>
</feature>
<dbReference type="SUPFAM" id="SSF55326">
    <property type="entry name" value="PurM N-terminal domain-like"/>
    <property type="match status" value="1"/>
</dbReference>
<dbReference type="PANTHER" id="PTHR30270">
    <property type="entry name" value="THIAMINE-MONOPHOSPHATE KINASE"/>
    <property type="match status" value="1"/>
</dbReference>
<organism evidence="4 5">
    <name type="scientific">Virgibacillus byunsanensis</name>
    <dbReference type="NCBI Taxonomy" id="570945"/>
    <lineage>
        <taxon>Bacteria</taxon>
        <taxon>Bacillati</taxon>
        <taxon>Bacillota</taxon>
        <taxon>Bacilli</taxon>
        <taxon>Bacillales</taxon>
        <taxon>Bacillaceae</taxon>
        <taxon>Virgibacillus</taxon>
    </lineage>
</organism>
<dbReference type="InterPro" id="IPR036676">
    <property type="entry name" value="PurM-like_C_sf"/>
</dbReference>
<keyword evidence="5" id="KW-1185">Reference proteome</keyword>
<dbReference type="SUPFAM" id="SSF56042">
    <property type="entry name" value="PurM C-terminal domain-like"/>
    <property type="match status" value="1"/>
</dbReference>
<accession>A0ABW3LJX2</accession>
<feature type="binding site" evidence="1">
    <location>
        <position position="102"/>
    </location>
    <ligand>
        <name>ATP</name>
        <dbReference type="ChEBI" id="CHEBI:30616"/>
    </ligand>
</feature>
<dbReference type="InterPro" id="IPR006283">
    <property type="entry name" value="ThiL-like"/>
</dbReference>
<feature type="binding site" evidence="1">
    <location>
        <position position="43"/>
    </location>
    <ligand>
        <name>Mg(2+)</name>
        <dbReference type="ChEBI" id="CHEBI:18420"/>
        <label>1</label>
    </ligand>
</feature>
<evidence type="ECO:0000259" key="2">
    <source>
        <dbReference type="Pfam" id="PF00586"/>
    </source>
</evidence>
<dbReference type="InterPro" id="IPR016188">
    <property type="entry name" value="PurM-like_N"/>
</dbReference>
<keyword evidence="1" id="KW-0784">Thiamine biosynthesis</keyword>
<dbReference type="EC" id="2.7.4.16" evidence="1"/>
<dbReference type="Pfam" id="PF02769">
    <property type="entry name" value="AIRS_C"/>
    <property type="match status" value="1"/>
</dbReference>
<keyword evidence="1" id="KW-0067">ATP-binding</keyword>
<dbReference type="InterPro" id="IPR010918">
    <property type="entry name" value="PurM-like_C_dom"/>
</dbReference>
<comment type="catalytic activity">
    <reaction evidence="1">
        <text>thiamine phosphate + ATP = thiamine diphosphate + ADP</text>
        <dbReference type="Rhea" id="RHEA:15913"/>
        <dbReference type="ChEBI" id="CHEBI:30616"/>
        <dbReference type="ChEBI" id="CHEBI:37575"/>
        <dbReference type="ChEBI" id="CHEBI:58937"/>
        <dbReference type="ChEBI" id="CHEBI:456216"/>
        <dbReference type="EC" id="2.7.4.16"/>
    </reaction>
</comment>
<feature type="binding site" evidence="1">
    <location>
        <position position="72"/>
    </location>
    <ligand>
        <name>Mg(2+)</name>
        <dbReference type="ChEBI" id="CHEBI:18420"/>
        <label>3</label>
    </ligand>
</feature>
<dbReference type="GO" id="GO:0009030">
    <property type="term" value="F:thiamine-phosphate kinase activity"/>
    <property type="evidence" value="ECO:0007669"/>
    <property type="project" value="UniProtKB-EC"/>
</dbReference>
<dbReference type="Gene3D" id="3.30.1330.10">
    <property type="entry name" value="PurM-like, N-terminal domain"/>
    <property type="match status" value="1"/>
</dbReference>
<dbReference type="PANTHER" id="PTHR30270:SF0">
    <property type="entry name" value="THIAMINE-MONOPHOSPHATE KINASE"/>
    <property type="match status" value="1"/>
</dbReference>
<feature type="binding site" evidence="1">
    <location>
        <position position="50"/>
    </location>
    <ligand>
        <name>substrate</name>
    </ligand>
</feature>
<feature type="binding site" evidence="1">
    <location>
        <position position="318"/>
    </location>
    <ligand>
        <name>substrate</name>
    </ligand>
</feature>
<keyword evidence="1" id="KW-0479">Metal-binding</keyword>
<feature type="binding site" evidence="1">
    <location>
        <position position="72"/>
    </location>
    <ligand>
        <name>Mg(2+)</name>
        <dbReference type="ChEBI" id="CHEBI:18420"/>
        <label>2</label>
    </ligand>
</feature>
<evidence type="ECO:0000313" key="5">
    <source>
        <dbReference type="Proteomes" id="UP001597040"/>
    </source>
</evidence>
<evidence type="ECO:0000256" key="1">
    <source>
        <dbReference type="HAMAP-Rule" id="MF_02128"/>
    </source>
</evidence>
<feature type="binding site" evidence="1">
    <location>
        <position position="27"/>
    </location>
    <ligand>
        <name>Mg(2+)</name>
        <dbReference type="ChEBI" id="CHEBI:18420"/>
        <label>4</label>
    </ligand>
</feature>
<gene>
    <name evidence="1 4" type="primary">thiL</name>
    <name evidence="4" type="ORF">ACFQ3N_09520</name>
</gene>
<feature type="binding site" evidence="1">
    <location>
        <position position="145"/>
    </location>
    <ligand>
        <name>ATP</name>
        <dbReference type="ChEBI" id="CHEBI:30616"/>
    </ligand>
</feature>
<dbReference type="PIRSF" id="PIRSF005303">
    <property type="entry name" value="Thiam_monoph_kin"/>
    <property type="match status" value="1"/>
</dbReference>
<feature type="binding site" evidence="1">
    <location>
        <position position="43"/>
    </location>
    <ligand>
        <name>Mg(2+)</name>
        <dbReference type="ChEBI" id="CHEBI:18420"/>
        <label>2</label>
    </ligand>
</feature>
<comment type="caution">
    <text evidence="4">The sequence shown here is derived from an EMBL/GenBank/DDBJ whole genome shotgun (WGS) entry which is preliminary data.</text>
</comment>
<feature type="binding site" evidence="1">
    <location>
        <position position="209"/>
    </location>
    <ligand>
        <name>Mg(2+)</name>
        <dbReference type="ChEBI" id="CHEBI:18420"/>
        <label>3</label>
    </ligand>
</feature>
<comment type="similarity">
    <text evidence="1">Belongs to the thiamine-monophosphate kinase family.</text>
</comment>
<evidence type="ECO:0000259" key="3">
    <source>
        <dbReference type="Pfam" id="PF02769"/>
    </source>
</evidence>
<dbReference type="Gene3D" id="3.90.650.10">
    <property type="entry name" value="PurM-like C-terminal domain"/>
    <property type="match status" value="1"/>
</dbReference>
<dbReference type="Pfam" id="PF00586">
    <property type="entry name" value="AIRS"/>
    <property type="match status" value="1"/>
</dbReference>
<evidence type="ECO:0000313" key="4">
    <source>
        <dbReference type="EMBL" id="MFD1038627.1"/>
    </source>
</evidence>
<feature type="binding site" evidence="1">
    <location>
        <position position="259"/>
    </location>
    <ligand>
        <name>substrate</name>
    </ligand>
</feature>
<feature type="binding site" evidence="1">
    <location>
        <begin position="119"/>
        <end position="120"/>
    </location>
    <ligand>
        <name>ATP</name>
        <dbReference type="ChEBI" id="CHEBI:30616"/>
    </ligand>
</feature>
<comment type="function">
    <text evidence="1">Catalyzes the ATP-dependent phosphorylation of thiamine-monophosphate (TMP) to form thiamine-pyrophosphate (TPP), the active form of vitamin B1.</text>
</comment>
<feature type="binding site" evidence="1">
    <location>
        <position position="120"/>
    </location>
    <ligand>
        <name>Mg(2+)</name>
        <dbReference type="ChEBI" id="CHEBI:18420"/>
        <label>1</label>
    </ligand>
</feature>
<dbReference type="Proteomes" id="UP001597040">
    <property type="component" value="Unassembled WGS sequence"/>
</dbReference>
<dbReference type="EMBL" id="JBHTKJ010000022">
    <property type="protein sequence ID" value="MFD1038627.1"/>
    <property type="molecule type" value="Genomic_DNA"/>
</dbReference>
<dbReference type="NCBIfam" id="TIGR01379">
    <property type="entry name" value="thiL"/>
    <property type="match status" value="1"/>
</dbReference>
<name>A0ABW3LJX2_9BACI</name>
<comment type="caution">
    <text evidence="1">Lacks conserved residue(s) required for the propagation of feature annotation.</text>
</comment>
<feature type="binding site" evidence="1">
    <location>
        <position position="212"/>
    </location>
    <ligand>
        <name>Mg(2+)</name>
        <dbReference type="ChEBI" id="CHEBI:18420"/>
        <label>5</label>
    </ligand>
</feature>
<dbReference type="HAMAP" id="MF_02128">
    <property type="entry name" value="TMP_kinase"/>
    <property type="match status" value="1"/>
</dbReference>
<proteinExistence type="inferred from homology"/>
<dbReference type="CDD" id="cd02194">
    <property type="entry name" value="ThiL"/>
    <property type="match status" value="1"/>
</dbReference>
<keyword evidence="1" id="KW-0547">Nucleotide-binding</keyword>
<reference evidence="5" key="1">
    <citation type="journal article" date="2019" name="Int. J. Syst. Evol. Microbiol.">
        <title>The Global Catalogue of Microorganisms (GCM) 10K type strain sequencing project: providing services to taxonomists for standard genome sequencing and annotation.</title>
        <authorList>
            <consortium name="The Broad Institute Genomics Platform"/>
            <consortium name="The Broad Institute Genome Sequencing Center for Infectious Disease"/>
            <person name="Wu L."/>
            <person name="Ma J."/>
        </authorList>
    </citation>
    <scope>NUCLEOTIDE SEQUENCE [LARGE SCALE GENOMIC DNA]</scope>
    <source>
        <strain evidence="5">CCUG 56754</strain>
    </source>
</reference>
<feature type="binding site" evidence="1">
    <location>
        <position position="72"/>
    </location>
    <ligand>
        <name>Mg(2+)</name>
        <dbReference type="ChEBI" id="CHEBI:18420"/>
        <label>4</label>
    </ligand>
</feature>
<feature type="domain" description="PurM-like C-terminal" evidence="3">
    <location>
        <begin position="149"/>
        <end position="299"/>
    </location>
</feature>
<protein>
    <recommendedName>
        <fullName evidence="1">Thiamine-monophosphate kinase</fullName>
        <shortName evidence="1">TMP kinase</shortName>
        <shortName evidence="1">Thiamine-phosphate kinase</shortName>
        <ecNumber evidence="1">2.7.4.16</ecNumber>
    </recommendedName>
</protein>
<dbReference type="RefSeq" id="WP_390361782.1">
    <property type="nucleotide sequence ID" value="NZ_JBHTKJ010000022.1"/>
</dbReference>